<dbReference type="OrthoDB" id="1672548at2759"/>
<sequence>MYEICVALDTALFIIAPCDIPLLPFNTSSTHVSTSSRPTKPLLSSRVPFPRYYIPNAECHLPHSVALNAIYEIGIDSCCGPWWEDFKRVYNMHKINAKHETLVLKLRNLKADNCPLAAAIAEKKLSEEDFCGLREGDVGLVLQGCEYGTRASAWTFNIFPSQVDDISEGELKLVLEEMEKFVPLKEEHKTQLSLEFLHKRSYHVLDALFVETWKGVEFKKVVQYLAPRKYNPDDPFACRIPDFVSAMQAGLFFLAIEKNSAKVVTFPLSCDIGKFGEEVIKVVLIADHERRIQGRHFISLKHIMFGLTLSRVGEAVQKILNDRGLNKFTEKPPKMPIYFIYMLSSEAARSLGEDVVQLEHLALAIIYVKQENDTSLKNAAEKWAILARDHLECLKKANTRYGMKSVTVDVIVNNLPQECYRGTRVKFDYSVTKLIHDFGAGLSFPAIRA</sequence>
<gene>
    <name evidence="1" type="ORF">RHSIM_Rhsim05G0181100</name>
</gene>
<organism evidence="1 2">
    <name type="scientific">Rhododendron simsii</name>
    <name type="common">Sims's rhododendron</name>
    <dbReference type="NCBI Taxonomy" id="118357"/>
    <lineage>
        <taxon>Eukaryota</taxon>
        <taxon>Viridiplantae</taxon>
        <taxon>Streptophyta</taxon>
        <taxon>Embryophyta</taxon>
        <taxon>Tracheophyta</taxon>
        <taxon>Spermatophyta</taxon>
        <taxon>Magnoliopsida</taxon>
        <taxon>eudicotyledons</taxon>
        <taxon>Gunneridae</taxon>
        <taxon>Pentapetalae</taxon>
        <taxon>asterids</taxon>
        <taxon>Ericales</taxon>
        <taxon>Ericaceae</taxon>
        <taxon>Ericoideae</taxon>
        <taxon>Rhodoreae</taxon>
        <taxon>Rhododendron</taxon>
    </lineage>
</organism>
<keyword evidence="2" id="KW-1185">Reference proteome</keyword>
<reference evidence="1" key="1">
    <citation type="submission" date="2019-11" db="EMBL/GenBank/DDBJ databases">
        <authorList>
            <person name="Liu Y."/>
            <person name="Hou J."/>
            <person name="Li T.-Q."/>
            <person name="Guan C.-H."/>
            <person name="Wu X."/>
            <person name="Wu H.-Z."/>
            <person name="Ling F."/>
            <person name="Zhang R."/>
            <person name="Shi X.-G."/>
            <person name="Ren J.-P."/>
            <person name="Chen E.-F."/>
            <person name="Sun J.-M."/>
        </authorList>
    </citation>
    <scope>NUCLEOTIDE SEQUENCE</scope>
    <source>
        <strain evidence="1">Adult_tree_wgs_1</strain>
        <tissue evidence="1">Leaves</tissue>
    </source>
</reference>
<accession>A0A834LPZ3</accession>
<protein>
    <submittedName>
        <fullName evidence="1">Uncharacterized protein</fullName>
    </submittedName>
</protein>
<evidence type="ECO:0000313" key="2">
    <source>
        <dbReference type="Proteomes" id="UP000626092"/>
    </source>
</evidence>
<dbReference type="AlphaFoldDB" id="A0A834LPZ3"/>
<name>A0A834LPZ3_RHOSS</name>
<dbReference type="EMBL" id="WJXA01000005">
    <property type="protein sequence ID" value="KAF7144071.1"/>
    <property type="molecule type" value="Genomic_DNA"/>
</dbReference>
<evidence type="ECO:0000313" key="1">
    <source>
        <dbReference type="EMBL" id="KAF7144071.1"/>
    </source>
</evidence>
<dbReference type="Proteomes" id="UP000626092">
    <property type="component" value="Unassembled WGS sequence"/>
</dbReference>
<comment type="caution">
    <text evidence="1">The sequence shown here is derived from an EMBL/GenBank/DDBJ whole genome shotgun (WGS) entry which is preliminary data.</text>
</comment>
<proteinExistence type="predicted"/>